<evidence type="ECO:0000313" key="3">
    <source>
        <dbReference type="Proteomes" id="UP001209878"/>
    </source>
</evidence>
<proteinExistence type="predicted"/>
<accession>A0AAD9PEG4</accession>
<comment type="caution">
    <text evidence="2">The sequence shown here is derived from an EMBL/GenBank/DDBJ whole genome shotgun (WGS) entry which is preliminary data.</text>
</comment>
<reference evidence="2" key="1">
    <citation type="journal article" date="2023" name="Mol. Biol. Evol.">
        <title>Third-Generation Sequencing Reveals the Adaptive Role of the Epigenome in Three Deep-Sea Polychaetes.</title>
        <authorList>
            <person name="Perez M."/>
            <person name="Aroh O."/>
            <person name="Sun Y."/>
            <person name="Lan Y."/>
            <person name="Juniper S.K."/>
            <person name="Young C.R."/>
            <person name="Angers B."/>
            <person name="Qian P.Y."/>
        </authorList>
    </citation>
    <scope>NUCLEOTIDE SEQUENCE</scope>
    <source>
        <strain evidence="2">R07B-5</strain>
    </source>
</reference>
<gene>
    <name evidence="2" type="ORF">NP493_18g10042</name>
</gene>
<evidence type="ECO:0000256" key="1">
    <source>
        <dbReference type="SAM" id="MobiDB-lite"/>
    </source>
</evidence>
<sequence length="78" mass="8606">MTNIAPLAQGPGPKTVTKEHIPGRTVPAFTSKNLTIEQRHKIVLKELGWDLLCYSTPFTTKDGSSWTGSCWLNVEPPL</sequence>
<protein>
    <submittedName>
        <fullName evidence="2">Uncharacterized protein</fullName>
    </submittedName>
</protein>
<feature type="region of interest" description="Disordered" evidence="1">
    <location>
        <begin position="1"/>
        <end position="20"/>
    </location>
</feature>
<keyword evidence="3" id="KW-1185">Reference proteome</keyword>
<name>A0AAD9PEG4_RIDPI</name>
<dbReference type="AlphaFoldDB" id="A0AAD9PEG4"/>
<dbReference type="Proteomes" id="UP001209878">
    <property type="component" value="Unassembled WGS sequence"/>
</dbReference>
<organism evidence="2 3">
    <name type="scientific">Ridgeia piscesae</name>
    <name type="common">Tubeworm</name>
    <dbReference type="NCBI Taxonomy" id="27915"/>
    <lineage>
        <taxon>Eukaryota</taxon>
        <taxon>Metazoa</taxon>
        <taxon>Spiralia</taxon>
        <taxon>Lophotrochozoa</taxon>
        <taxon>Annelida</taxon>
        <taxon>Polychaeta</taxon>
        <taxon>Sedentaria</taxon>
        <taxon>Canalipalpata</taxon>
        <taxon>Sabellida</taxon>
        <taxon>Siboglinidae</taxon>
        <taxon>Ridgeia</taxon>
    </lineage>
</organism>
<dbReference type="EMBL" id="JAODUO010000018">
    <property type="protein sequence ID" value="KAK2193048.1"/>
    <property type="molecule type" value="Genomic_DNA"/>
</dbReference>
<evidence type="ECO:0000313" key="2">
    <source>
        <dbReference type="EMBL" id="KAK2193048.1"/>
    </source>
</evidence>